<dbReference type="PANTHER" id="PTHR30154:SF34">
    <property type="entry name" value="TRANSCRIPTIONAL REGULATOR AZLB"/>
    <property type="match status" value="1"/>
</dbReference>
<dbReference type="SMART" id="SM00419">
    <property type="entry name" value="HTH_CRP"/>
    <property type="match status" value="1"/>
</dbReference>
<dbReference type="RefSeq" id="WP_072264272.1">
    <property type="nucleotide sequence ID" value="NZ_CZVV01000190.1"/>
</dbReference>
<dbReference type="Pfam" id="PF01037">
    <property type="entry name" value="AsnC_trans_reg"/>
    <property type="match status" value="1"/>
</dbReference>
<dbReference type="AlphaFoldDB" id="A0A916LKX6"/>
<dbReference type="GO" id="GO:0005829">
    <property type="term" value="C:cytosol"/>
    <property type="evidence" value="ECO:0007669"/>
    <property type="project" value="TreeGrafter"/>
</dbReference>
<dbReference type="SUPFAM" id="SSF54909">
    <property type="entry name" value="Dimeric alpha+beta barrel"/>
    <property type="match status" value="1"/>
</dbReference>
<dbReference type="Gene3D" id="3.30.70.920">
    <property type="match status" value="1"/>
</dbReference>
<protein>
    <submittedName>
        <fullName evidence="5">Transcriptional regulator, AsnC family</fullName>
    </submittedName>
</protein>
<dbReference type="PROSITE" id="PS50956">
    <property type="entry name" value="HTH_ASNC_2"/>
    <property type="match status" value="1"/>
</dbReference>
<evidence type="ECO:0000259" key="4">
    <source>
        <dbReference type="PROSITE" id="PS50956"/>
    </source>
</evidence>
<dbReference type="InterPro" id="IPR011991">
    <property type="entry name" value="ArsR-like_HTH"/>
</dbReference>
<dbReference type="EMBL" id="CZVV01000190">
    <property type="protein sequence ID" value="CUT05819.1"/>
    <property type="molecule type" value="Genomic_DNA"/>
</dbReference>
<feature type="domain" description="HTH asnC-type" evidence="4">
    <location>
        <begin position="4"/>
        <end position="65"/>
    </location>
</feature>
<dbReference type="GO" id="GO:0043200">
    <property type="term" value="P:response to amino acid"/>
    <property type="evidence" value="ECO:0007669"/>
    <property type="project" value="TreeGrafter"/>
</dbReference>
<evidence type="ECO:0000313" key="5">
    <source>
        <dbReference type="EMBL" id="CUT05819.1"/>
    </source>
</evidence>
<dbReference type="Gene3D" id="1.10.10.10">
    <property type="entry name" value="Winged helix-like DNA-binding domain superfamily/Winged helix DNA-binding domain"/>
    <property type="match status" value="1"/>
</dbReference>
<gene>
    <name evidence="5" type="ORF">JGI25_01657</name>
</gene>
<dbReference type="Pfam" id="PF13412">
    <property type="entry name" value="HTH_24"/>
    <property type="match status" value="1"/>
</dbReference>
<dbReference type="InterPro" id="IPR036388">
    <property type="entry name" value="WH-like_DNA-bd_sf"/>
</dbReference>
<organism evidence="5 6">
    <name type="scientific">Kryptobacter tengchongensis</name>
    <dbReference type="NCBI Taxonomy" id="1643429"/>
    <lineage>
        <taxon>Bacteria</taxon>
        <taxon>Pseudomonadati</taxon>
        <taxon>Candidatus Kryptoniota</taxon>
        <taxon>Candidatus Kryptobacter</taxon>
    </lineage>
</organism>
<dbReference type="InterPro" id="IPR036390">
    <property type="entry name" value="WH_DNA-bd_sf"/>
</dbReference>
<dbReference type="InterPro" id="IPR019887">
    <property type="entry name" value="Tscrpt_reg_AsnC/Lrp_C"/>
</dbReference>
<keyword evidence="3" id="KW-0804">Transcription</keyword>
<dbReference type="InterPro" id="IPR019888">
    <property type="entry name" value="Tscrpt_reg_AsnC-like"/>
</dbReference>
<comment type="caution">
    <text evidence="5">The sequence shown here is derived from an EMBL/GenBank/DDBJ whole genome shotgun (WGS) entry which is preliminary data.</text>
</comment>
<reference evidence="5 6" key="1">
    <citation type="submission" date="2015-11" db="EMBL/GenBank/DDBJ databases">
        <authorList>
            <person name="Varghese N."/>
        </authorList>
    </citation>
    <scope>NUCLEOTIDE SEQUENCE [LARGE SCALE GENOMIC DNA]</scope>
    <source>
        <strain evidence="5 6">JGI-25</strain>
    </source>
</reference>
<evidence type="ECO:0000256" key="2">
    <source>
        <dbReference type="ARBA" id="ARBA00023125"/>
    </source>
</evidence>
<evidence type="ECO:0000256" key="1">
    <source>
        <dbReference type="ARBA" id="ARBA00023015"/>
    </source>
</evidence>
<dbReference type="CDD" id="cd00090">
    <property type="entry name" value="HTH_ARSR"/>
    <property type="match status" value="1"/>
</dbReference>
<proteinExistence type="predicted"/>
<dbReference type="SMART" id="SM00344">
    <property type="entry name" value="HTH_ASNC"/>
    <property type="match status" value="1"/>
</dbReference>
<keyword evidence="2" id="KW-0238">DNA-binding</keyword>
<dbReference type="PANTHER" id="PTHR30154">
    <property type="entry name" value="LEUCINE-RESPONSIVE REGULATORY PROTEIN"/>
    <property type="match status" value="1"/>
</dbReference>
<sequence length="154" mass="17393">MLKIDDIDLKILDILQKNGRIKRNDLAQMVGLSVPSVSERLKKLEDEGIIKGYTALLDSKKLGKDITAFVFVYIDSSRNYPLFIERAMEVEEILECHSITGEGSHLLKVKTENTSTLEKLLARIQSWPGVTGTKTNIVLSTIKETTRIKIFNED</sequence>
<keyword evidence="1" id="KW-0805">Transcription regulation</keyword>
<dbReference type="InterPro" id="IPR000485">
    <property type="entry name" value="AsnC-type_HTH_dom"/>
</dbReference>
<evidence type="ECO:0000313" key="6">
    <source>
        <dbReference type="Proteomes" id="UP000243105"/>
    </source>
</evidence>
<dbReference type="GO" id="GO:0006355">
    <property type="term" value="P:regulation of DNA-templated transcription"/>
    <property type="evidence" value="ECO:0007669"/>
    <property type="project" value="InterPro"/>
</dbReference>
<dbReference type="InterPro" id="IPR011008">
    <property type="entry name" value="Dimeric_a/b-barrel"/>
</dbReference>
<dbReference type="GO" id="GO:0043565">
    <property type="term" value="F:sequence-specific DNA binding"/>
    <property type="evidence" value="ECO:0007669"/>
    <property type="project" value="InterPro"/>
</dbReference>
<evidence type="ECO:0000256" key="3">
    <source>
        <dbReference type="ARBA" id="ARBA00023163"/>
    </source>
</evidence>
<dbReference type="Proteomes" id="UP000243105">
    <property type="component" value="Unassembled WGS sequence"/>
</dbReference>
<name>A0A916LKX6_KRYT1</name>
<dbReference type="PRINTS" id="PR00033">
    <property type="entry name" value="HTHASNC"/>
</dbReference>
<accession>A0A916LKX6</accession>
<dbReference type="SUPFAM" id="SSF46785">
    <property type="entry name" value="Winged helix' DNA-binding domain"/>
    <property type="match status" value="1"/>
</dbReference>
<dbReference type="InterPro" id="IPR012318">
    <property type="entry name" value="HTH_CRP"/>
</dbReference>